<dbReference type="InterPro" id="IPR000477">
    <property type="entry name" value="RT_dom"/>
</dbReference>
<dbReference type="PROSITE" id="PS50878">
    <property type="entry name" value="RT_POL"/>
    <property type="match status" value="1"/>
</dbReference>
<dbReference type="InterPro" id="IPR043502">
    <property type="entry name" value="DNA/RNA_pol_sf"/>
</dbReference>
<dbReference type="GO" id="GO:0008270">
    <property type="term" value="F:zinc ion binding"/>
    <property type="evidence" value="ECO:0007669"/>
    <property type="project" value="InterPro"/>
</dbReference>
<dbReference type="EMBL" id="MH725795">
    <property type="protein sequence ID" value="AYE93236.1"/>
    <property type="molecule type" value="Genomic_DNA"/>
</dbReference>
<evidence type="ECO:0000259" key="1">
    <source>
        <dbReference type="PROSITE" id="PS50878"/>
    </source>
</evidence>
<name>A0A386TYE0_9AGAR</name>
<dbReference type="InterPro" id="IPR030931">
    <property type="entry name" value="Group_II_RT_mat"/>
</dbReference>
<geneLocation type="mitochondrion" evidence="2"/>
<dbReference type="SMART" id="SM00507">
    <property type="entry name" value="HNHc"/>
    <property type="match status" value="1"/>
</dbReference>
<dbReference type="InterPro" id="IPR043128">
    <property type="entry name" value="Rev_trsase/Diguanyl_cyclase"/>
</dbReference>
<gene>
    <name evidence="3" type="ORF">C0995_000063</name>
    <name evidence="2" type="ORF">C0995_000069</name>
</gene>
<protein>
    <recommendedName>
        <fullName evidence="1">Reverse transcriptase domain-containing protein</fullName>
    </recommendedName>
</protein>
<dbReference type="Gene3D" id="1.10.30.50">
    <property type="match status" value="1"/>
</dbReference>
<evidence type="ECO:0000313" key="3">
    <source>
        <dbReference type="EMBL" id="AYE93256.1"/>
    </source>
</evidence>
<organism evidence="2">
    <name type="scientific">Termitomyces sp</name>
    <dbReference type="NCBI Taxonomy" id="1916073"/>
    <lineage>
        <taxon>Eukaryota</taxon>
        <taxon>Fungi</taxon>
        <taxon>Dikarya</taxon>
        <taxon>Basidiomycota</taxon>
        <taxon>Agaricomycotina</taxon>
        <taxon>Agaricomycetes</taxon>
        <taxon>Agaricomycetidae</taxon>
        <taxon>Agaricales</taxon>
        <taxon>Tricholomatineae</taxon>
        <taxon>Lyophyllaceae</taxon>
        <taxon>Termitomyces</taxon>
    </lineage>
</organism>
<dbReference type="SUPFAM" id="SSF56672">
    <property type="entry name" value="DNA/RNA polymerases"/>
    <property type="match status" value="1"/>
</dbReference>
<dbReference type="EMBL" id="MH725795">
    <property type="protein sequence ID" value="AYE93256.1"/>
    <property type="molecule type" value="Genomic_DNA"/>
</dbReference>
<dbReference type="InterPro" id="IPR051083">
    <property type="entry name" value="GrpII_Intron_Splice-Mob/Def"/>
</dbReference>
<dbReference type="Pfam" id="PF08388">
    <property type="entry name" value="GIIM"/>
    <property type="match status" value="1"/>
</dbReference>
<dbReference type="GO" id="GO:0004519">
    <property type="term" value="F:endonuclease activity"/>
    <property type="evidence" value="ECO:0007669"/>
    <property type="project" value="InterPro"/>
</dbReference>
<dbReference type="PANTHER" id="PTHR34047:SF8">
    <property type="entry name" value="PROTEIN YKFC"/>
    <property type="match status" value="1"/>
</dbReference>
<reference evidence="2" key="1">
    <citation type="submission" date="2018-08" db="EMBL/GenBank/DDBJ databases">
        <title>Comparative mitochondrial genomics of the basidiomycete Termitomyces.</title>
        <authorList>
            <person name="Nieuwenhuis M."/>
        </authorList>
    </citation>
    <scope>NUCLEOTIDE SEQUENCE</scope>
    <source>
        <strain evidence="2">Mi166</strain>
    </source>
</reference>
<dbReference type="NCBIfam" id="TIGR04416">
    <property type="entry name" value="group_II_RT_mat"/>
    <property type="match status" value="1"/>
</dbReference>
<dbReference type="CDD" id="cd00085">
    <property type="entry name" value="HNHc"/>
    <property type="match status" value="1"/>
</dbReference>
<dbReference type="Pfam" id="PF00078">
    <property type="entry name" value="RVT_1"/>
    <property type="match status" value="1"/>
</dbReference>
<dbReference type="AlphaFoldDB" id="A0A386TYE0"/>
<dbReference type="Gene3D" id="3.30.70.270">
    <property type="match status" value="1"/>
</dbReference>
<dbReference type="GO" id="GO:0003676">
    <property type="term" value="F:nucleic acid binding"/>
    <property type="evidence" value="ECO:0007669"/>
    <property type="project" value="InterPro"/>
</dbReference>
<dbReference type="Pfam" id="PF13655">
    <property type="entry name" value="RVT_N"/>
    <property type="match status" value="1"/>
</dbReference>
<evidence type="ECO:0000313" key="2">
    <source>
        <dbReference type="EMBL" id="AYE93236.1"/>
    </source>
</evidence>
<dbReference type="PANTHER" id="PTHR34047">
    <property type="entry name" value="NUCLEAR INTRON MATURASE 1, MITOCHONDRIAL-RELATED"/>
    <property type="match status" value="1"/>
</dbReference>
<dbReference type="InterPro" id="IPR025960">
    <property type="entry name" value="RVT_N"/>
</dbReference>
<proteinExistence type="predicted"/>
<dbReference type="InterPro" id="IPR003615">
    <property type="entry name" value="HNH_nuc"/>
</dbReference>
<dbReference type="CDD" id="cd01651">
    <property type="entry name" value="RT_G2_intron"/>
    <property type="match status" value="1"/>
</dbReference>
<dbReference type="Pfam" id="PF01844">
    <property type="entry name" value="HNH"/>
    <property type="match status" value="1"/>
</dbReference>
<dbReference type="Gene3D" id="3.10.10.10">
    <property type="entry name" value="HIV Type 1 Reverse Transcriptase, subunit A, domain 1"/>
    <property type="match status" value="1"/>
</dbReference>
<feature type="domain" description="Reverse transcriptase" evidence="1">
    <location>
        <begin position="94"/>
        <end position="330"/>
    </location>
</feature>
<dbReference type="InterPro" id="IPR002711">
    <property type="entry name" value="HNH"/>
</dbReference>
<dbReference type="InterPro" id="IPR013597">
    <property type="entry name" value="Mat_intron_G2"/>
</dbReference>
<keyword evidence="2" id="KW-0496">Mitochondrion</keyword>
<accession>A0A386TYE0</accession>
<sequence length="588" mass="67889">MRENTTIKYKSWQHITWVEVNERVRDLQDGIVKATLENNMKLVYQLQNQLVTSVEGRALAIRRVVTSSGGKTPGIDKITWDNPQDRFNAIHELGMVTKNPNLYKSKPLKRVMIPKNNSNELRPLGIPTLMDRAVQAVYHLGVDPAVEARSDPNSFGFRKGRSQHDAIAYIRSRLDKTVSPEWILETDIAKCFDRINHDFLMKETPICHKHVLKEWLKSGYVFEGKYTNTDEGTPQGGIISPTLCNVALNGIEPMIMKQYPPRKVTDGQRPKMTVFRYADDMVITGSQKETLLQVKETIKDFLAVRGLELKEAKTRICHIQEGFDFLGFNISRKKYNPFLNNYTEQPTVLIIKPSDKAIESVKNKIREIIAKYSEIAKIISELNPVLRGWANYFNISYHSPPAFALRAKGLLEGAKEETFIKIGHFVWKSMMNWVVRKHPNQSVQRMTAKYIVQGKNPSNHKWVWGIEKSDHEKENRQVIQNIAETQIKTQPLLKLDKNPYLKEHKGYFDQRAVKKFDAKFRELILKKYNHICSVCNETLHNGENIELHHIKPVKEGGKYTVSNIQPLHQLCHISITHAYKKDEESRKN</sequence>